<dbReference type="PANTHER" id="PTHR46322:SF1">
    <property type="entry name" value="PUROMYCIN-SENSITIVE AMINOPEPTIDASE"/>
    <property type="match status" value="1"/>
</dbReference>
<evidence type="ECO:0000256" key="8">
    <source>
        <dbReference type="ARBA" id="ARBA00022723"/>
    </source>
</evidence>
<organism evidence="17 18">
    <name type="scientific">Celerinatantimonas yamalensis</name>
    <dbReference type="NCBI Taxonomy" id="559956"/>
    <lineage>
        <taxon>Bacteria</taxon>
        <taxon>Pseudomonadati</taxon>
        <taxon>Pseudomonadota</taxon>
        <taxon>Gammaproteobacteria</taxon>
        <taxon>Celerinatantimonadaceae</taxon>
        <taxon>Celerinatantimonas</taxon>
    </lineage>
</organism>
<comment type="cofactor">
    <cofactor evidence="2">
        <name>Zn(2+)</name>
        <dbReference type="ChEBI" id="CHEBI:29105"/>
    </cofactor>
</comment>
<dbReference type="Gene3D" id="2.60.40.1840">
    <property type="match status" value="1"/>
</dbReference>
<keyword evidence="11" id="KW-0482">Metalloprotease</keyword>
<reference evidence="17 18" key="1">
    <citation type="journal article" date="2013" name="Int. J. Syst. Evol. Microbiol.">
        <title>Celerinatantimonas yamalensis sp. nov., a cold-adapted diazotrophic bacterium from a cold permafrost brine.</title>
        <authorList>
            <person name="Shcherbakova V."/>
            <person name="Chuvilskaya N."/>
            <person name="Rivkina E."/>
            <person name="Demidov N."/>
            <person name="Uchaeva V."/>
            <person name="Suetin S."/>
            <person name="Suzina N."/>
            <person name="Gilichinsky D."/>
        </authorList>
    </citation>
    <scope>NUCLEOTIDE SEQUENCE [LARGE SCALE GENOMIC DNA]</scope>
    <source>
        <strain evidence="17 18">C7</strain>
    </source>
</reference>
<dbReference type="Pfam" id="PF17900">
    <property type="entry name" value="Peptidase_M1_N"/>
    <property type="match status" value="1"/>
</dbReference>
<dbReference type="InterPro" id="IPR035414">
    <property type="entry name" value="Peptidase_M1_pepN_Ig-like"/>
</dbReference>
<dbReference type="Gene3D" id="2.60.40.1730">
    <property type="entry name" value="tricorn interacting facor f3 domain"/>
    <property type="match status" value="1"/>
</dbReference>
<dbReference type="SUPFAM" id="SSF63737">
    <property type="entry name" value="Leukotriene A4 hydrolase N-terminal domain"/>
    <property type="match status" value="1"/>
</dbReference>
<evidence type="ECO:0000313" key="17">
    <source>
        <dbReference type="EMBL" id="MFM2484072.1"/>
    </source>
</evidence>
<dbReference type="Pfam" id="PF17432">
    <property type="entry name" value="DUF3458_C"/>
    <property type="match status" value="1"/>
</dbReference>
<dbReference type="InterPro" id="IPR012779">
    <property type="entry name" value="Peptidase_M1_pepN"/>
</dbReference>
<dbReference type="InterPro" id="IPR038438">
    <property type="entry name" value="PepN_Ig-like_sf"/>
</dbReference>
<protein>
    <recommendedName>
        <fullName evidence="5 12">Aminopeptidase N</fullName>
        <ecNumber evidence="4 12">3.4.11.2</ecNumber>
    </recommendedName>
</protein>
<accession>A0ABW9G3L3</accession>
<evidence type="ECO:0000259" key="15">
    <source>
        <dbReference type="Pfam" id="PF17432"/>
    </source>
</evidence>
<dbReference type="SUPFAM" id="SSF55486">
    <property type="entry name" value="Metalloproteases ('zincins'), catalytic domain"/>
    <property type="match status" value="1"/>
</dbReference>
<dbReference type="InterPro" id="IPR024601">
    <property type="entry name" value="Peptidase_M1_pepN_C"/>
</dbReference>
<evidence type="ECO:0000259" key="16">
    <source>
        <dbReference type="Pfam" id="PF17900"/>
    </source>
</evidence>
<evidence type="ECO:0000259" key="13">
    <source>
        <dbReference type="Pfam" id="PF01433"/>
    </source>
</evidence>
<dbReference type="GO" id="GO:0016285">
    <property type="term" value="F:alanyl aminopeptidase activity"/>
    <property type="evidence" value="ECO:0007669"/>
    <property type="project" value="UniProtKB-EC"/>
</dbReference>
<dbReference type="RefSeq" id="WP_408622212.1">
    <property type="nucleotide sequence ID" value="NZ_JBEQCT010000001.1"/>
</dbReference>
<evidence type="ECO:0000256" key="3">
    <source>
        <dbReference type="ARBA" id="ARBA00010136"/>
    </source>
</evidence>
<dbReference type="InterPro" id="IPR014782">
    <property type="entry name" value="Peptidase_M1_dom"/>
</dbReference>
<evidence type="ECO:0000256" key="12">
    <source>
        <dbReference type="NCBIfam" id="TIGR02414"/>
    </source>
</evidence>
<evidence type="ECO:0000259" key="14">
    <source>
        <dbReference type="Pfam" id="PF11940"/>
    </source>
</evidence>
<keyword evidence="6 17" id="KW-0031">Aminopeptidase</keyword>
<keyword evidence="18" id="KW-1185">Reference proteome</keyword>
<dbReference type="CDD" id="cd09600">
    <property type="entry name" value="M1_APN"/>
    <property type="match status" value="1"/>
</dbReference>
<keyword evidence="10" id="KW-0862">Zinc</keyword>
<evidence type="ECO:0000256" key="11">
    <source>
        <dbReference type="ARBA" id="ARBA00023049"/>
    </source>
</evidence>
<feature type="domain" description="Peptidase M1 alanyl aminopeptidase Ig-like fold" evidence="14">
    <location>
        <begin position="442"/>
        <end position="544"/>
    </location>
</feature>
<dbReference type="PANTHER" id="PTHR46322">
    <property type="entry name" value="PUROMYCIN-SENSITIVE AMINOPEPTIDASE"/>
    <property type="match status" value="1"/>
</dbReference>
<dbReference type="Pfam" id="PF01433">
    <property type="entry name" value="Peptidase_M1"/>
    <property type="match status" value="1"/>
</dbReference>
<keyword evidence="9 17" id="KW-0378">Hydrolase</keyword>
<evidence type="ECO:0000256" key="5">
    <source>
        <dbReference type="ARBA" id="ARBA00015611"/>
    </source>
</evidence>
<evidence type="ECO:0000313" key="18">
    <source>
        <dbReference type="Proteomes" id="UP001629953"/>
    </source>
</evidence>
<dbReference type="EMBL" id="JBEQCT010000001">
    <property type="protein sequence ID" value="MFM2484072.1"/>
    <property type="molecule type" value="Genomic_DNA"/>
</dbReference>
<keyword evidence="8" id="KW-0479">Metal-binding</keyword>
<dbReference type="InterPro" id="IPR037144">
    <property type="entry name" value="Peptidase_M1_pepN_C_sf"/>
</dbReference>
<feature type="domain" description="Peptidase M1 membrane alanine aminopeptidase" evidence="13">
    <location>
        <begin position="224"/>
        <end position="434"/>
    </location>
</feature>
<keyword evidence="7" id="KW-0645">Protease</keyword>
<dbReference type="Pfam" id="PF11940">
    <property type="entry name" value="DUF3458"/>
    <property type="match status" value="1"/>
</dbReference>
<dbReference type="Gene3D" id="1.25.50.10">
    <property type="entry name" value="Peptidase M1, alanyl aminopeptidase, C-terminal domain"/>
    <property type="match status" value="1"/>
</dbReference>
<dbReference type="Proteomes" id="UP001629953">
    <property type="component" value="Unassembled WGS sequence"/>
</dbReference>
<dbReference type="Gene3D" id="1.10.390.10">
    <property type="entry name" value="Neutral Protease Domain 2"/>
    <property type="match status" value="1"/>
</dbReference>
<name>A0ABW9G3L3_9GAMM</name>
<evidence type="ECO:0000256" key="7">
    <source>
        <dbReference type="ARBA" id="ARBA00022670"/>
    </source>
</evidence>
<evidence type="ECO:0000256" key="4">
    <source>
        <dbReference type="ARBA" id="ARBA00012564"/>
    </source>
</evidence>
<dbReference type="NCBIfam" id="TIGR02414">
    <property type="entry name" value="pepN_proteo"/>
    <property type="match status" value="1"/>
</dbReference>
<evidence type="ECO:0000256" key="1">
    <source>
        <dbReference type="ARBA" id="ARBA00000098"/>
    </source>
</evidence>
<dbReference type="EC" id="3.4.11.2" evidence="4 12"/>
<dbReference type="PRINTS" id="PR00756">
    <property type="entry name" value="ALADIPTASE"/>
</dbReference>
<dbReference type="InterPro" id="IPR027268">
    <property type="entry name" value="Peptidase_M4/M1_CTD_sf"/>
</dbReference>
<dbReference type="InterPro" id="IPR042097">
    <property type="entry name" value="Aminopeptidase_N-like_N_sf"/>
</dbReference>
<evidence type="ECO:0000256" key="9">
    <source>
        <dbReference type="ARBA" id="ARBA00022801"/>
    </source>
</evidence>
<comment type="similarity">
    <text evidence="3">Belongs to the peptidase M1 family.</text>
</comment>
<evidence type="ECO:0000256" key="2">
    <source>
        <dbReference type="ARBA" id="ARBA00001947"/>
    </source>
</evidence>
<comment type="catalytic activity">
    <reaction evidence="1">
        <text>Release of an N-terminal amino acid, Xaa-|-Yaa- from a peptide, amide or arylamide. Xaa is preferably Ala, but may be most amino acids including Pro (slow action). When a terminal hydrophobic residue is followed by a prolyl residue, the two may be released as an intact Xaa-Pro dipeptide.</text>
        <dbReference type="EC" id="3.4.11.2"/>
    </reaction>
</comment>
<dbReference type="Gene3D" id="3.30.2010.30">
    <property type="match status" value="1"/>
</dbReference>
<proteinExistence type="inferred from homology"/>
<dbReference type="InterPro" id="IPR001930">
    <property type="entry name" value="Peptidase_M1"/>
</dbReference>
<feature type="domain" description="Peptidase M1 alanyl aminopeptidase C-terminal" evidence="15">
    <location>
        <begin position="547"/>
        <end position="865"/>
    </location>
</feature>
<gene>
    <name evidence="17" type="primary">pepN</name>
    <name evidence="17" type="ORF">ABUE30_03170</name>
</gene>
<sequence length="870" mass="98880">MSTHVAKYRKDYLSPAFTTEHVDLDIILDDHRTKVTAILDVKQLREGEVLHLDGNKSLNLLQILVNGQAHDDYQCSDDSLTISGIGSCQLTIVNEIDPKNNSALEGLYKSGDAFCTQCEAEGFRRITFYQDRPDVLATFTTRIEAPKTGYPFLLSNGNKVDGGELDNDRHWVRWQDPFPKPCYLFALVAGDFDQLADTFTTRSGRQVALEIFVDKGNLYRAHHAMESLKKSMAWDEQRFDLEYDLDIYMVVAVDFFNMGAMENKGLNVFNSKYVLASPDTATDADYMGIESVIGHEYFHNWTGNRVTCRDWFQLSLKEGLTVFRDQEFSSDLNYRSVKRINSVRILRGQQFVEDAGPMAHPIRPEKVIEMNNFYTLTVYEKGAEVIRMIHTLLGEEKFQAGMALYFQRHDGQAVTCDDFTQAMQDASGIDLGLFRRWYSQSGTPQLDVSDRYDAQTKQYHLTIRQMTPVTADQDEKLPLHIPVDIELLTDAGESIALVGCDTQRNGAVLNLRDQEETFIFENVANEPTICLLQQFSAPVKCHYDYSDEQLLRITQFATDTFCRWDALQHLIHKYIRLNVHNQQNGGVFELPESFVDVLRGALLDPDIDPAFNALLFTLPSTIELIQLFDEADIATIDSVRGKLMQYLAEQLEDEMTALIHHASQIDHNDLEAIQIGWRSLKSQLLQFAAFRDEALIANEYRQAQTMTMTLAALTAANQADLPCRDELMRDFEKKWQHDGLVMDKWFNLQATYPGTDALQRVKSLLKHPSFSLSNPNRTRALVGRFCYWNAVAFHAEDGSGYEFLSEILMQLNENNPQLAAGLLTPLIQFARLGKTRQAKIKVILGKLAALPNISGDLYEKVDKALSQINS</sequence>
<evidence type="ECO:0000256" key="10">
    <source>
        <dbReference type="ARBA" id="ARBA00022833"/>
    </source>
</evidence>
<feature type="domain" description="Aminopeptidase N-like N-terminal" evidence="16">
    <location>
        <begin position="90"/>
        <end position="184"/>
    </location>
</feature>
<comment type="caution">
    <text evidence="17">The sequence shown here is derived from an EMBL/GenBank/DDBJ whole genome shotgun (WGS) entry which is preliminary data.</text>
</comment>
<dbReference type="InterPro" id="IPR045357">
    <property type="entry name" value="Aminopeptidase_N-like_N"/>
</dbReference>
<evidence type="ECO:0000256" key="6">
    <source>
        <dbReference type="ARBA" id="ARBA00022438"/>
    </source>
</evidence>